<comment type="similarity">
    <text evidence="2">Belongs to the ACC deaminase/D-cysteine desulfhydrase family.</text>
</comment>
<evidence type="ECO:0000256" key="1">
    <source>
        <dbReference type="ARBA" id="ARBA00001933"/>
    </source>
</evidence>
<reference evidence="4" key="1">
    <citation type="journal article" date="2014" name="Nat. Commun.">
        <title>Genome sequence of mungbean and insights into evolution within Vigna species.</title>
        <authorList>
            <person name="Kang Y.J."/>
            <person name="Kim S.K."/>
            <person name="Kim M.Y."/>
            <person name="Lestari P."/>
            <person name="Kim K.H."/>
            <person name="Ha B.K."/>
            <person name="Jun T.H."/>
            <person name="Hwang W.J."/>
            <person name="Lee T."/>
            <person name="Lee J."/>
            <person name="Shim S."/>
            <person name="Yoon M.Y."/>
            <person name="Jang Y.E."/>
            <person name="Han K.S."/>
            <person name="Taeprayoon P."/>
            <person name="Yoon N."/>
            <person name="Somta P."/>
            <person name="Tanya P."/>
            <person name="Kim K.S."/>
            <person name="Gwag J.G."/>
            <person name="Moon J.K."/>
            <person name="Lee Y.H."/>
            <person name="Park B.S."/>
            <person name="Bombarely A."/>
            <person name="Doyle J.J."/>
            <person name="Jackson S.A."/>
            <person name="Schafleitner R."/>
            <person name="Srinives P."/>
            <person name="Varshney R.K."/>
            <person name="Lee S.H."/>
        </authorList>
    </citation>
    <scope>NUCLEOTIDE SEQUENCE [LARGE SCALE GENOMIC DNA]</scope>
    <source>
        <strain evidence="4">cv. VC1973A</strain>
    </source>
</reference>
<dbReference type="RefSeq" id="XP_022634553.1">
    <property type="nucleotide sequence ID" value="XM_022778832.1"/>
</dbReference>
<dbReference type="SUPFAM" id="SSF53686">
    <property type="entry name" value="Tryptophan synthase beta subunit-like PLP-dependent enzymes"/>
    <property type="match status" value="1"/>
</dbReference>
<evidence type="ECO:0000313" key="5">
    <source>
        <dbReference type="RefSeq" id="XP_022634553.1"/>
    </source>
</evidence>
<keyword evidence="4" id="KW-1185">Reference proteome</keyword>
<evidence type="ECO:0000256" key="3">
    <source>
        <dbReference type="ARBA" id="ARBA00022898"/>
    </source>
</evidence>
<dbReference type="OrthoDB" id="10266364at2759"/>
<dbReference type="FunFam" id="3.40.50.1100:FF:000081">
    <property type="entry name" value="D-cysteine desulfhydrase 2 mitochondrial"/>
    <property type="match status" value="1"/>
</dbReference>
<dbReference type="STRING" id="3916.A0A3Q0ERW4"/>
<dbReference type="Proteomes" id="UP000087766">
    <property type="component" value="Chromosome 2"/>
</dbReference>
<dbReference type="GO" id="GO:0019148">
    <property type="term" value="F:D-cysteine desulfhydrase activity"/>
    <property type="evidence" value="ECO:0007669"/>
    <property type="project" value="TreeGrafter"/>
</dbReference>
<comment type="cofactor">
    <cofactor evidence="1">
        <name>pyridoxal 5'-phosphate</name>
        <dbReference type="ChEBI" id="CHEBI:597326"/>
    </cofactor>
</comment>
<evidence type="ECO:0000256" key="2">
    <source>
        <dbReference type="ARBA" id="ARBA00008639"/>
    </source>
</evidence>
<gene>
    <name evidence="5" type="primary">LOC106754817</name>
</gene>
<dbReference type="GeneID" id="106754817"/>
<dbReference type="InterPro" id="IPR027278">
    <property type="entry name" value="ACCD_DCysDesulf"/>
</dbReference>
<dbReference type="PANTHER" id="PTHR43780:SF7">
    <property type="entry name" value="D-CYSTEINE DESULFHYDRASE 2, MITOCHONDRIAL"/>
    <property type="match status" value="1"/>
</dbReference>
<dbReference type="PANTHER" id="PTHR43780">
    <property type="entry name" value="1-AMINOCYCLOPROPANE-1-CARBOXYLATE DEAMINASE-RELATED"/>
    <property type="match status" value="1"/>
</dbReference>
<organism evidence="4 5">
    <name type="scientific">Vigna radiata var. radiata</name>
    <name type="common">Mung bean</name>
    <name type="synonym">Phaseolus aureus</name>
    <dbReference type="NCBI Taxonomy" id="3916"/>
    <lineage>
        <taxon>Eukaryota</taxon>
        <taxon>Viridiplantae</taxon>
        <taxon>Streptophyta</taxon>
        <taxon>Embryophyta</taxon>
        <taxon>Tracheophyta</taxon>
        <taxon>Spermatophyta</taxon>
        <taxon>Magnoliopsida</taxon>
        <taxon>eudicotyledons</taxon>
        <taxon>Gunneridae</taxon>
        <taxon>Pentapetalae</taxon>
        <taxon>rosids</taxon>
        <taxon>fabids</taxon>
        <taxon>Fabales</taxon>
        <taxon>Fabaceae</taxon>
        <taxon>Papilionoideae</taxon>
        <taxon>50 kb inversion clade</taxon>
        <taxon>NPAAA clade</taxon>
        <taxon>indigoferoid/millettioid clade</taxon>
        <taxon>Phaseoleae</taxon>
        <taxon>Vigna</taxon>
    </lineage>
</organism>
<protein>
    <submittedName>
        <fullName evidence="5">D-cysteine desulfhydrase 2, mitochondrial isoform X1</fullName>
    </submittedName>
</protein>
<dbReference type="InterPro" id="IPR036052">
    <property type="entry name" value="TrpB-like_PALP_sf"/>
</dbReference>
<accession>A0A3Q0ERW4</accession>
<dbReference type="AlphaFoldDB" id="A0A3Q0ERW4"/>
<keyword evidence="3" id="KW-0663">Pyridoxal phosphate</keyword>
<proteinExistence type="inferred from homology"/>
<dbReference type="Gene3D" id="3.40.50.1100">
    <property type="match status" value="2"/>
</dbReference>
<evidence type="ECO:0000313" key="4">
    <source>
        <dbReference type="Proteomes" id="UP000087766"/>
    </source>
</evidence>
<sequence>MIHSNILQNQIVTRLKLGREEFLHKLLNNRRWTLPTPETKIHQLLHTQGPNFLLNTHPPFGDANPVSKERNYFYVVRDDLLHPLVNGNKARKLDGLLPLLQRYSVTDVSYRYRVFRLQSSQLLQVTCGGCQSAHTAAVAVLCAERGIVSHLLLRGEQPEILTGYNLMSSMYGNVTYVPRTIYANREEMLKSYAESVAGNNGSVLWLGDIIEPSSATELSTSPNFMQMDVSRSEGNHRRNILVVKEGAGDSVALLGVIRLVEYLSQNHLLGKERPMKFVVDAGTGTTAIGLGLAAHCLGLPWEVYAVMLADKIEGYRKQEMHLISEFKKHFNIEFIDEIVYREDAGIVNWVERGRPRKFGNVLEGEVETCQQIAQQTGILVDPVYTLAAWETAMLLSSNDAEEPEVVMLHTGGTLGMFGLAQRYKNYFGMLKKGVL</sequence>
<reference evidence="5" key="2">
    <citation type="submission" date="2025-08" db="UniProtKB">
        <authorList>
            <consortium name="RefSeq"/>
        </authorList>
    </citation>
    <scope>IDENTIFICATION</scope>
    <source>
        <tissue evidence="5">Leaf</tissue>
    </source>
</reference>
<name>A0A3Q0ERW4_VIGRR</name>